<protein>
    <submittedName>
        <fullName evidence="2">Transcriptional regulator with XRE-family HTH domain</fullName>
    </submittedName>
</protein>
<feature type="domain" description="HTH cro/C1-type" evidence="1">
    <location>
        <begin position="18"/>
        <end position="72"/>
    </location>
</feature>
<dbReference type="Pfam" id="PF19054">
    <property type="entry name" value="DUF5753"/>
    <property type="match status" value="1"/>
</dbReference>
<evidence type="ECO:0000259" key="1">
    <source>
        <dbReference type="PROSITE" id="PS50943"/>
    </source>
</evidence>
<dbReference type="Gene3D" id="1.10.260.40">
    <property type="entry name" value="lambda repressor-like DNA-binding domains"/>
    <property type="match status" value="1"/>
</dbReference>
<sequence>MRRDDRETYRRRMIGSALKKFREDLRLTQRAAGRLVDRSQASLSAYENGHRAIRPRDLKHILDMYDITDEAVRERLLSIAAQGRQDGWWHDFEERLEPGVVDFASLEADASAIRIYEPLRVHGLLQSEGYARAVITSSGSGRGSPRDIDAEVSFRLRRQRLHERRPPDISVILGETALRQKIGGAPVMTGQLLKLLRLGALQHISMQVVPFSVEAPPGGEGPFTILGVGPDGILEVVAIDSLTRSWYVDEPADVAHHHQTFDRLQQLALSETDSEKLIERILSEL</sequence>
<dbReference type="EMBL" id="JADBDZ010000001">
    <property type="protein sequence ID" value="MBE1536088.1"/>
    <property type="molecule type" value="Genomic_DNA"/>
</dbReference>
<organism evidence="2 3">
    <name type="scientific">Actinomadura algeriensis</name>
    <dbReference type="NCBI Taxonomy" id="1679523"/>
    <lineage>
        <taxon>Bacteria</taxon>
        <taxon>Bacillati</taxon>
        <taxon>Actinomycetota</taxon>
        <taxon>Actinomycetes</taxon>
        <taxon>Streptosporangiales</taxon>
        <taxon>Thermomonosporaceae</taxon>
        <taxon>Actinomadura</taxon>
    </lineage>
</organism>
<accession>A0ABR9K0D5</accession>
<dbReference type="Proteomes" id="UP000627838">
    <property type="component" value="Unassembled WGS sequence"/>
</dbReference>
<dbReference type="PROSITE" id="PS50943">
    <property type="entry name" value="HTH_CROC1"/>
    <property type="match status" value="1"/>
</dbReference>
<dbReference type="SMART" id="SM00530">
    <property type="entry name" value="HTH_XRE"/>
    <property type="match status" value="1"/>
</dbReference>
<name>A0ABR9K0D5_9ACTN</name>
<evidence type="ECO:0000313" key="2">
    <source>
        <dbReference type="EMBL" id="MBE1536088.1"/>
    </source>
</evidence>
<dbReference type="RefSeq" id="WP_192762178.1">
    <property type="nucleotide sequence ID" value="NZ_JADBDZ010000001.1"/>
</dbReference>
<dbReference type="SUPFAM" id="SSF47413">
    <property type="entry name" value="lambda repressor-like DNA-binding domains"/>
    <property type="match status" value="1"/>
</dbReference>
<dbReference type="CDD" id="cd00093">
    <property type="entry name" value="HTH_XRE"/>
    <property type="match status" value="1"/>
</dbReference>
<reference evidence="2 3" key="1">
    <citation type="submission" date="2020-10" db="EMBL/GenBank/DDBJ databases">
        <title>Sequencing the genomes of 1000 actinobacteria strains.</title>
        <authorList>
            <person name="Klenk H.-P."/>
        </authorList>
    </citation>
    <scope>NUCLEOTIDE SEQUENCE [LARGE SCALE GENOMIC DNA]</scope>
    <source>
        <strain evidence="2 3">DSM 46744</strain>
    </source>
</reference>
<dbReference type="InterPro" id="IPR001387">
    <property type="entry name" value="Cro/C1-type_HTH"/>
</dbReference>
<proteinExistence type="predicted"/>
<dbReference type="InterPro" id="IPR010982">
    <property type="entry name" value="Lambda_DNA-bd_dom_sf"/>
</dbReference>
<dbReference type="Pfam" id="PF13560">
    <property type="entry name" value="HTH_31"/>
    <property type="match status" value="1"/>
</dbReference>
<dbReference type="InterPro" id="IPR043917">
    <property type="entry name" value="DUF5753"/>
</dbReference>
<evidence type="ECO:0000313" key="3">
    <source>
        <dbReference type="Proteomes" id="UP000627838"/>
    </source>
</evidence>
<gene>
    <name evidence="2" type="ORF">H4W34_005921</name>
</gene>
<keyword evidence="3" id="KW-1185">Reference proteome</keyword>
<comment type="caution">
    <text evidence="2">The sequence shown here is derived from an EMBL/GenBank/DDBJ whole genome shotgun (WGS) entry which is preliminary data.</text>
</comment>